<dbReference type="InterPro" id="IPR021122">
    <property type="entry name" value="RNA_ligase_dom_REL/Rnl2"/>
</dbReference>
<dbReference type="AlphaFoldDB" id="A0A6C0EJ04"/>
<dbReference type="EMBL" id="MN738864">
    <property type="protein sequence ID" value="QHT28722.1"/>
    <property type="molecule type" value="Genomic_DNA"/>
</dbReference>
<proteinExistence type="predicted"/>
<reference evidence="2" key="1">
    <citation type="journal article" date="2020" name="Nature">
        <title>Giant virus diversity and host interactions through global metagenomics.</title>
        <authorList>
            <person name="Schulz F."/>
            <person name="Roux S."/>
            <person name="Paez-Espino D."/>
            <person name="Jungbluth S."/>
            <person name="Walsh D.A."/>
            <person name="Denef V.J."/>
            <person name="McMahon K.D."/>
            <person name="Konstantinidis K.T."/>
            <person name="Eloe-Fadrosh E.A."/>
            <person name="Kyrpides N.C."/>
            <person name="Woyke T."/>
        </authorList>
    </citation>
    <scope>NUCLEOTIDE SEQUENCE</scope>
    <source>
        <strain evidence="2">GVMAG-M-3300001351-8</strain>
    </source>
</reference>
<evidence type="ECO:0000313" key="2">
    <source>
        <dbReference type="EMBL" id="QHT28722.1"/>
    </source>
</evidence>
<accession>A0A6C0EJ04</accession>
<evidence type="ECO:0000259" key="1">
    <source>
        <dbReference type="Pfam" id="PF09414"/>
    </source>
</evidence>
<feature type="domain" description="RNA ligase" evidence="1">
    <location>
        <begin position="29"/>
        <end position="224"/>
    </location>
</feature>
<dbReference type="SUPFAM" id="SSF56091">
    <property type="entry name" value="DNA ligase/mRNA capping enzyme, catalytic domain"/>
    <property type="match status" value="1"/>
</dbReference>
<protein>
    <recommendedName>
        <fullName evidence="1">RNA ligase domain-containing protein</fullName>
    </recommendedName>
</protein>
<name>A0A6C0EJ04_9ZZZZ</name>
<dbReference type="Gene3D" id="3.30.470.30">
    <property type="entry name" value="DNA ligase/mRNA capping enzyme"/>
    <property type="match status" value="1"/>
</dbReference>
<dbReference type="Pfam" id="PF09414">
    <property type="entry name" value="RNA_ligase"/>
    <property type="match status" value="1"/>
</dbReference>
<organism evidence="2">
    <name type="scientific">viral metagenome</name>
    <dbReference type="NCBI Taxonomy" id="1070528"/>
    <lineage>
        <taxon>unclassified sequences</taxon>
        <taxon>metagenomes</taxon>
        <taxon>organismal metagenomes</taxon>
    </lineage>
</organism>
<sequence>MPSINALRQIVRDVEKICKEPLLPKLYAIGTVKLHGTNASILYNNTTNAINPQKKSGIISIDNDNYGFAQFMHENIIGCMDLVEKIKSILSEEVITLLEYITIFGEWAGKGIQQKVAISELPRAFYMFGIHIKQQGGNDYWLSPEMVSQLKPCNPIYNLYNFKTYSIKIDLNRIDEANDLMKIQLDEVENEDPVAKSLGATGIGEGIVYVVDNYKGQRFIWKVKGDKHARTGKIKPEYKTGTDTERESFLDSILPNWRLEQGIIEIFGESKLIDRGLYGNYIKWINQDIIKEEMDRIEQSNYTLEELYKDINRRSINFIK</sequence>